<dbReference type="AlphaFoldDB" id="A0A699JC95"/>
<feature type="non-terminal residue" evidence="1">
    <location>
        <position position="1"/>
    </location>
</feature>
<comment type="caution">
    <text evidence="1">The sequence shown here is derived from an EMBL/GenBank/DDBJ whole genome shotgun (WGS) entry which is preliminary data.</text>
</comment>
<sequence>TSSRLKISFRLLKIQVAQKKVKKAFENADSSSRVELIPSKIKFSVVLKVDFVFAERWAISRNVRCFPSKCFFLFLMNGNKTLFSSSLSRADMPTGRRESFSMKAYSRCLGRGISSILIAMNYTNSWSRDDSLIFSDVAKNGLESSSNASNSSSVTSSLISMRKHVSS</sequence>
<evidence type="ECO:0000313" key="1">
    <source>
        <dbReference type="EMBL" id="GFA22624.1"/>
    </source>
</evidence>
<dbReference type="EMBL" id="BKCJ010388659">
    <property type="protein sequence ID" value="GFA22624.1"/>
    <property type="molecule type" value="Genomic_DNA"/>
</dbReference>
<protein>
    <submittedName>
        <fullName evidence="1">Uncharacterized protein</fullName>
    </submittedName>
</protein>
<accession>A0A699JC95</accession>
<name>A0A699JC95_TANCI</name>
<reference evidence="1" key="1">
    <citation type="journal article" date="2019" name="Sci. Rep.">
        <title>Draft genome of Tanacetum cinerariifolium, the natural source of mosquito coil.</title>
        <authorList>
            <person name="Yamashiro T."/>
            <person name="Shiraishi A."/>
            <person name="Satake H."/>
            <person name="Nakayama K."/>
        </authorList>
    </citation>
    <scope>NUCLEOTIDE SEQUENCE</scope>
</reference>
<organism evidence="1">
    <name type="scientific">Tanacetum cinerariifolium</name>
    <name type="common">Dalmatian daisy</name>
    <name type="synonym">Chrysanthemum cinerariifolium</name>
    <dbReference type="NCBI Taxonomy" id="118510"/>
    <lineage>
        <taxon>Eukaryota</taxon>
        <taxon>Viridiplantae</taxon>
        <taxon>Streptophyta</taxon>
        <taxon>Embryophyta</taxon>
        <taxon>Tracheophyta</taxon>
        <taxon>Spermatophyta</taxon>
        <taxon>Magnoliopsida</taxon>
        <taxon>eudicotyledons</taxon>
        <taxon>Gunneridae</taxon>
        <taxon>Pentapetalae</taxon>
        <taxon>asterids</taxon>
        <taxon>campanulids</taxon>
        <taxon>Asterales</taxon>
        <taxon>Asteraceae</taxon>
        <taxon>Asteroideae</taxon>
        <taxon>Anthemideae</taxon>
        <taxon>Anthemidinae</taxon>
        <taxon>Tanacetum</taxon>
    </lineage>
</organism>
<proteinExistence type="predicted"/>
<gene>
    <name evidence="1" type="ORF">Tci_594596</name>
</gene>